<dbReference type="Pfam" id="PF10604">
    <property type="entry name" value="Polyketide_cyc2"/>
    <property type="match status" value="1"/>
</dbReference>
<accession>A0A6M6JCV1</accession>
<dbReference type="RefSeq" id="WP_172154037.1">
    <property type="nucleotide sequence ID" value="NZ_CP053564.1"/>
</dbReference>
<sequence>MGDYERSATVEAEPGVLFDYLSDVENLPHYFAAMRSAEPAGGEKVHTVAEVEGTEREGDAWFTAEEESRTIRWGAPGPHDYSGELEVTGAASGSQVTVRLHTEHVEDDRIERGLEETLDAIKRNVEQGADPAAP</sequence>
<dbReference type="SUPFAM" id="SSF55961">
    <property type="entry name" value="Bet v1-like"/>
    <property type="match status" value="1"/>
</dbReference>
<proteinExistence type="predicted"/>
<dbReference type="KEGG" id="pbro:HOP40_01455"/>
<reference evidence="1 2" key="1">
    <citation type="submission" date="2020-05" db="EMBL/GenBank/DDBJ databases">
        <authorList>
            <person name="Mo P."/>
        </authorList>
    </citation>
    <scope>NUCLEOTIDE SEQUENCE [LARGE SCALE GENOMIC DNA]</scope>
    <source>
        <strain evidence="1 2">Gen01</strain>
    </source>
</reference>
<dbReference type="EMBL" id="CP053564">
    <property type="protein sequence ID" value="QJY44662.1"/>
    <property type="molecule type" value="Genomic_DNA"/>
</dbReference>
<dbReference type="AlphaFoldDB" id="A0A6M6JCV1"/>
<gene>
    <name evidence="1" type="ORF">HOP40_01455</name>
</gene>
<dbReference type="InterPro" id="IPR019587">
    <property type="entry name" value="Polyketide_cyclase/dehydratase"/>
</dbReference>
<dbReference type="InterPro" id="IPR023393">
    <property type="entry name" value="START-like_dom_sf"/>
</dbReference>
<protein>
    <submittedName>
        <fullName evidence="1">SRPBCC family protein</fullName>
    </submittedName>
</protein>
<dbReference type="Gene3D" id="3.30.530.20">
    <property type="match status" value="1"/>
</dbReference>
<name>A0A6M6JCV1_9PSEU</name>
<organism evidence="1 2">
    <name type="scientific">Pseudonocardia broussonetiae</name>
    <dbReference type="NCBI Taxonomy" id="2736640"/>
    <lineage>
        <taxon>Bacteria</taxon>
        <taxon>Bacillati</taxon>
        <taxon>Actinomycetota</taxon>
        <taxon>Actinomycetes</taxon>
        <taxon>Pseudonocardiales</taxon>
        <taxon>Pseudonocardiaceae</taxon>
        <taxon>Pseudonocardia</taxon>
    </lineage>
</organism>
<keyword evidence="2" id="KW-1185">Reference proteome</keyword>
<dbReference type="Proteomes" id="UP000505377">
    <property type="component" value="Chromosome"/>
</dbReference>
<evidence type="ECO:0000313" key="2">
    <source>
        <dbReference type="Proteomes" id="UP000505377"/>
    </source>
</evidence>
<evidence type="ECO:0000313" key="1">
    <source>
        <dbReference type="EMBL" id="QJY44662.1"/>
    </source>
</evidence>